<dbReference type="EMBL" id="FPBX01000002">
    <property type="protein sequence ID" value="SFU37590.1"/>
    <property type="molecule type" value="Genomic_DNA"/>
</dbReference>
<evidence type="ECO:0000256" key="1">
    <source>
        <dbReference type="SAM" id="MobiDB-lite"/>
    </source>
</evidence>
<evidence type="ECO:0000313" key="4">
    <source>
        <dbReference type="Proteomes" id="UP000183656"/>
    </source>
</evidence>
<feature type="signal peptide" evidence="2">
    <location>
        <begin position="1"/>
        <end position="32"/>
    </location>
</feature>
<gene>
    <name evidence="3" type="ORF">SAMN04489707_1002186</name>
</gene>
<proteinExistence type="predicted"/>
<feature type="region of interest" description="Disordered" evidence="1">
    <location>
        <begin position="46"/>
        <end position="70"/>
    </location>
</feature>
<dbReference type="STRING" id="343013.SAMN04489707_1002186"/>
<dbReference type="Proteomes" id="UP000183656">
    <property type="component" value="Unassembled WGS sequence"/>
</dbReference>
<keyword evidence="4" id="KW-1185">Reference proteome</keyword>
<evidence type="ECO:0000256" key="2">
    <source>
        <dbReference type="SAM" id="SignalP"/>
    </source>
</evidence>
<accession>A0A1I7FN37</accession>
<keyword evidence="2" id="KW-0732">Signal</keyword>
<protein>
    <submittedName>
        <fullName evidence="3">Uncharacterized protein</fullName>
    </submittedName>
</protein>
<organism evidence="3 4">
    <name type="scientific">Paenacidovorax caeni</name>
    <dbReference type="NCBI Taxonomy" id="343013"/>
    <lineage>
        <taxon>Bacteria</taxon>
        <taxon>Pseudomonadati</taxon>
        <taxon>Pseudomonadota</taxon>
        <taxon>Betaproteobacteria</taxon>
        <taxon>Burkholderiales</taxon>
        <taxon>Comamonadaceae</taxon>
        <taxon>Paenacidovorax</taxon>
    </lineage>
</organism>
<evidence type="ECO:0000313" key="3">
    <source>
        <dbReference type="EMBL" id="SFU37590.1"/>
    </source>
</evidence>
<sequence length="70" mass="7632">MKATPRPQFPFETASLLLFAALSLGQGTAAWAYSAEPGRKAQVLRAWQPDTRPAPQRHRSDDDDAPIPSA</sequence>
<name>A0A1I7FN37_9BURK</name>
<feature type="chain" id="PRO_5010278835" evidence="2">
    <location>
        <begin position="33"/>
        <end position="70"/>
    </location>
</feature>
<dbReference type="AlphaFoldDB" id="A0A1I7FN37"/>
<reference evidence="3 4" key="1">
    <citation type="submission" date="2016-10" db="EMBL/GenBank/DDBJ databases">
        <authorList>
            <person name="de Groot N.N."/>
        </authorList>
    </citation>
    <scope>NUCLEOTIDE SEQUENCE [LARGE SCALE GENOMIC DNA]</scope>
    <source>
        <strain evidence="3 4">R-24608</strain>
    </source>
</reference>
<dbReference type="RefSeq" id="WP_054255112.1">
    <property type="nucleotide sequence ID" value="NZ_CYIG01000005.1"/>
</dbReference>